<organism evidence="1 2">
    <name type="scientific">Ambrosiozyma monospora</name>
    <name type="common">Yeast</name>
    <name type="synonym">Endomycopsis monosporus</name>
    <dbReference type="NCBI Taxonomy" id="43982"/>
    <lineage>
        <taxon>Eukaryota</taxon>
        <taxon>Fungi</taxon>
        <taxon>Dikarya</taxon>
        <taxon>Ascomycota</taxon>
        <taxon>Saccharomycotina</taxon>
        <taxon>Pichiomycetes</taxon>
        <taxon>Pichiales</taxon>
        <taxon>Pichiaceae</taxon>
        <taxon>Ambrosiozyma</taxon>
    </lineage>
</organism>
<comment type="caution">
    <text evidence="1">The sequence shown here is derived from an EMBL/GenBank/DDBJ whole genome shotgun (WGS) entry which is preliminary data.</text>
</comment>
<proteinExistence type="predicted"/>
<dbReference type="Proteomes" id="UP001165064">
    <property type="component" value="Unassembled WGS sequence"/>
</dbReference>
<evidence type="ECO:0000313" key="1">
    <source>
        <dbReference type="EMBL" id="GME84733.1"/>
    </source>
</evidence>
<sequence>MSRQNSTHSYITSQTSSMTTLQSQSDSHSTTNQRVFPNNEPFQCSISLLDPIVILPNPSIENDKALVTGLVFLNLNKSNKQHVNVDTIKVSLIGITKYQHASKNRVLKVLNKFQEFEIDDADTDTENEIEKQDHTEMNNVESHNFEFSFIVDSKIQPTVNHPSFSNSYFITVELLDYSLNVLESFSVPVKLIKQPQSLTSTPTSSLYREFSSMLPNSKDNYFKISMPKQIQLNSAFNVLMDCTLPNQKIEVFKIHLIQTVQKHSNSTTNTNGNIATMANSRQDAKLAAASKGYNKDISKIVLKNITDCKFHDLKIQMNSKLKKSSGMYQEEFNIYPTYQFTSTLTNNNMNNCPPASLNIKHKLKFTIILNPTSTSPSQVPSSETESNPDPFHSASTTTSNTSTTSSWFNKLCNTLTTTLSTQEQHYDFEMDVDILDPDLFQSASSNYNANLDASHESYGSELPCYSSVDCLKKNACGYGGYGR</sequence>
<name>A0ACB5TAL1_AMBMO</name>
<evidence type="ECO:0000313" key="2">
    <source>
        <dbReference type="Proteomes" id="UP001165064"/>
    </source>
</evidence>
<accession>A0ACB5TAL1</accession>
<dbReference type="EMBL" id="BSXS01005721">
    <property type="protein sequence ID" value="GME84733.1"/>
    <property type="molecule type" value="Genomic_DNA"/>
</dbReference>
<reference evidence="1" key="1">
    <citation type="submission" date="2023-04" db="EMBL/GenBank/DDBJ databases">
        <title>Ambrosiozyma monospora NBRC 10751.</title>
        <authorList>
            <person name="Ichikawa N."/>
            <person name="Sato H."/>
            <person name="Tonouchi N."/>
        </authorList>
    </citation>
    <scope>NUCLEOTIDE SEQUENCE</scope>
    <source>
        <strain evidence="1">NBRC 10751</strain>
    </source>
</reference>
<keyword evidence="2" id="KW-1185">Reference proteome</keyword>
<protein>
    <submittedName>
        <fullName evidence="1">Unnamed protein product</fullName>
    </submittedName>
</protein>
<gene>
    <name evidence="1" type="ORF">Amon02_000705600</name>
</gene>